<proteinExistence type="predicted"/>
<organism evidence="2 3">
    <name type="scientific">Candidatus Methylomirabilis lanthanidiphila</name>
    <dbReference type="NCBI Taxonomy" id="2211376"/>
    <lineage>
        <taxon>Bacteria</taxon>
        <taxon>Candidatus Methylomirabilota</taxon>
        <taxon>Candidatus Methylomirabilia</taxon>
        <taxon>Candidatus Methylomirabilales</taxon>
        <taxon>Candidatus Methylomirabilaceae</taxon>
        <taxon>Candidatus Methylomirabilis</taxon>
    </lineage>
</organism>
<dbReference type="AlphaFoldDB" id="A0A564ZJN4"/>
<dbReference type="SMART" id="SM00670">
    <property type="entry name" value="PINc"/>
    <property type="match status" value="1"/>
</dbReference>
<dbReference type="SUPFAM" id="SSF88723">
    <property type="entry name" value="PIN domain-like"/>
    <property type="match status" value="1"/>
</dbReference>
<feature type="domain" description="PIN" evidence="1">
    <location>
        <begin position="1"/>
        <end position="113"/>
    </location>
</feature>
<evidence type="ECO:0000313" key="3">
    <source>
        <dbReference type="Proteomes" id="UP000334340"/>
    </source>
</evidence>
<dbReference type="PANTHER" id="PTHR34610">
    <property type="entry name" value="SSL7007 PROTEIN"/>
    <property type="match status" value="1"/>
</dbReference>
<dbReference type="InterPro" id="IPR002716">
    <property type="entry name" value="PIN_dom"/>
</dbReference>
<name>A0A564ZJN4_9BACT</name>
<accession>A0A564ZJN4</accession>
<reference evidence="2 3" key="1">
    <citation type="submission" date="2019-07" db="EMBL/GenBank/DDBJ databases">
        <authorList>
            <person name="Cremers G."/>
        </authorList>
    </citation>
    <scope>NUCLEOTIDE SEQUENCE [LARGE SCALE GENOMIC DNA]</scope>
</reference>
<dbReference type="InterPro" id="IPR002850">
    <property type="entry name" value="PIN_toxin-like"/>
</dbReference>
<evidence type="ECO:0000259" key="1">
    <source>
        <dbReference type="SMART" id="SM00670"/>
    </source>
</evidence>
<dbReference type="Proteomes" id="UP000334340">
    <property type="component" value="Unassembled WGS sequence"/>
</dbReference>
<keyword evidence="3" id="KW-1185">Reference proteome</keyword>
<dbReference type="InterPro" id="IPR029060">
    <property type="entry name" value="PIN-like_dom_sf"/>
</dbReference>
<gene>
    <name evidence="2" type="ORF">MELA_01945</name>
</gene>
<dbReference type="NCBIfam" id="TIGR00305">
    <property type="entry name" value="putative toxin-antitoxin system toxin component, PIN family"/>
    <property type="match status" value="1"/>
</dbReference>
<dbReference type="EMBL" id="CABIKM010000029">
    <property type="protein sequence ID" value="VUZ85560.1"/>
    <property type="molecule type" value="Genomic_DNA"/>
</dbReference>
<protein>
    <submittedName>
        <fullName evidence="2">PilT protein domain-containing protein</fullName>
    </submittedName>
</protein>
<dbReference type="Pfam" id="PF13470">
    <property type="entry name" value="PIN_3"/>
    <property type="match status" value="1"/>
</dbReference>
<dbReference type="PANTHER" id="PTHR34610:SF3">
    <property type="entry name" value="SSL7007 PROTEIN"/>
    <property type="match status" value="1"/>
</dbReference>
<dbReference type="Gene3D" id="3.40.50.1010">
    <property type="entry name" value="5'-nuclease"/>
    <property type="match status" value="1"/>
</dbReference>
<sequence>MRIVLDTNVFISALAFPGSKPDQILSRIRRGEFDLFISPFILSELDRVLREKFRFSKKDTDARVRAIRTIAHLVHPTEQIHVITDKDDDNRILECALAAQAEFLITGDHAHLLPLRSYRQTKIVTPAQFLEHEVP</sequence>
<evidence type="ECO:0000313" key="2">
    <source>
        <dbReference type="EMBL" id="VUZ85560.1"/>
    </source>
</evidence>